<proteinExistence type="predicted"/>
<comment type="caution">
    <text evidence="1">The sequence shown here is derived from an EMBL/GenBank/DDBJ whole genome shotgun (WGS) entry which is preliminary data.</text>
</comment>
<dbReference type="EMBL" id="BAABKY010000001">
    <property type="protein sequence ID" value="GAA5068735.1"/>
    <property type="molecule type" value="Genomic_DNA"/>
</dbReference>
<evidence type="ECO:0000313" key="1">
    <source>
        <dbReference type="EMBL" id="GAA5068735.1"/>
    </source>
</evidence>
<evidence type="ECO:0000313" key="2">
    <source>
        <dbReference type="Proteomes" id="UP001501083"/>
    </source>
</evidence>
<name>A0ABP9L3P1_9GAMM</name>
<reference evidence="2" key="1">
    <citation type="journal article" date="2019" name="Int. J. Syst. Evol. Microbiol.">
        <title>The Global Catalogue of Microorganisms (GCM) 10K type strain sequencing project: providing services to taxonomists for standard genome sequencing and annotation.</title>
        <authorList>
            <consortium name="The Broad Institute Genomics Platform"/>
            <consortium name="The Broad Institute Genome Sequencing Center for Infectious Disease"/>
            <person name="Wu L."/>
            <person name="Ma J."/>
        </authorList>
    </citation>
    <scope>NUCLEOTIDE SEQUENCE [LARGE SCALE GENOMIC DNA]</scope>
    <source>
        <strain evidence="2">JCM 19212</strain>
    </source>
</reference>
<accession>A0ABP9L3P1</accession>
<sequence>MLLFECVTRSRLPIADSYPNQGSGGIEMSTRPVVVLLSSAGVADLGTALQFWINENPVLGPCVNCKSVNVEGPYFRMVIEEQSGEKWVDLEFSVHHEYIRGYVIAPAIKRLGFT</sequence>
<evidence type="ECO:0008006" key="3">
    <source>
        <dbReference type="Google" id="ProtNLM"/>
    </source>
</evidence>
<keyword evidence="2" id="KW-1185">Reference proteome</keyword>
<dbReference type="Proteomes" id="UP001501083">
    <property type="component" value="Unassembled WGS sequence"/>
</dbReference>
<organism evidence="1 2">
    <name type="scientific">Lysobacter panacisoli</name>
    <dbReference type="NCBI Taxonomy" id="1255263"/>
    <lineage>
        <taxon>Bacteria</taxon>
        <taxon>Pseudomonadati</taxon>
        <taxon>Pseudomonadota</taxon>
        <taxon>Gammaproteobacteria</taxon>
        <taxon>Lysobacterales</taxon>
        <taxon>Lysobacteraceae</taxon>
        <taxon>Lysobacter</taxon>
    </lineage>
</organism>
<protein>
    <recommendedName>
        <fullName evidence="3">DUF4286 family protein</fullName>
    </recommendedName>
</protein>
<gene>
    <name evidence="1" type="ORF">GCM10025759_04770</name>
</gene>